<feature type="domain" description="AMP-binding enzyme C-terminal" evidence="2">
    <location>
        <begin position="407"/>
        <end position="488"/>
    </location>
</feature>
<feature type="domain" description="AMP-dependent synthetase/ligase" evidence="1">
    <location>
        <begin position="64"/>
        <end position="233"/>
    </location>
</feature>
<reference evidence="3 4" key="1">
    <citation type="submission" date="2024-04" db="EMBL/GenBank/DDBJ databases">
        <title>Complete genome sequence of Fusarium acuminatum.</title>
        <authorList>
            <person name="Lan B."/>
        </authorList>
    </citation>
    <scope>NUCLEOTIDE SEQUENCE [LARGE SCALE GENOMIC DNA]</scope>
    <source>
        <strain evidence="3">1A</strain>
    </source>
</reference>
<keyword evidence="4" id="KW-1185">Reference proteome</keyword>
<dbReference type="InterPro" id="IPR042099">
    <property type="entry name" value="ANL_N_sf"/>
</dbReference>
<evidence type="ECO:0000259" key="1">
    <source>
        <dbReference type="Pfam" id="PF00501"/>
    </source>
</evidence>
<keyword evidence="3" id="KW-0436">Ligase</keyword>
<dbReference type="Pfam" id="PF00501">
    <property type="entry name" value="AMP-binding"/>
    <property type="match status" value="2"/>
</dbReference>
<dbReference type="InterPro" id="IPR025110">
    <property type="entry name" value="AMP-bd_C"/>
</dbReference>
<dbReference type="InterPro" id="IPR000873">
    <property type="entry name" value="AMP-dep_synth/lig_dom"/>
</dbReference>
<dbReference type="Gene3D" id="3.30.300.30">
    <property type="match status" value="1"/>
</dbReference>
<dbReference type="SUPFAM" id="SSF56801">
    <property type="entry name" value="Acetyl-CoA synthetase-like"/>
    <property type="match status" value="1"/>
</dbReference>
<protein>
    <submittedName>
        <fullName evidence="3">Phenylacetyl ligase</fullName>
    </submittedName>
</protein>
<evidence type="ECO:0000313" key="4">
    <source>
        <dbReference type="Proteomes" id="UP001489902"/>
    </source>
</evidence>
<dbReference type="Proteomes" id="UP001489902">
    <property type="component" value="Chromosome 7"/>
</dbReference>
<dbReference type="PANTHER" id="PTHR24096">
    <property type="entry name" value="LONG-CHAIN-FATTY-ACID--COA LIGASE"/>
    <property type="match status" value="1"/>
</dbReference>
<feature type="domain" description="AMP-dependent synthetase/ligase" evidence="1">
    <location>
        <begin position="234"/>
        <end position="349"/>
    </location>
</feature>
<name>A0ABZ2X9L7_9HYPO</name>
<dbReference type="InterPro" id="IPR045851">
    <property type="entry name" value="AMP-bd_C_sf"/>
</dbReference>
<dbReference type="EMBL" id="CP151266">
    <property type="protein sequence ID" value="WZH49723.1"/>
    <property type="molecule type" value="Genomic_DNA"/>
</dbReference>
<dbReference type="Gene3D" id="3.40.50.12780">
    <property type="entry name" value="N-terminal domain of ligase-like"/>
    <property type="match status" value="1"/>
</dbReference>
<evidence type="ECO:0000259" key="2">
    <source>
        <dbReference type="Pfam" id="PF13193"/>
    </source>
</evidence>
<dbReference type="GO" id="GO:0016874">
    <property type="term" value="F:ligase activity"/>
    <property type="evidence" value="ECO:0007669"/>
    <property type="project" value="UniProtKB-KW"/>
</dbReference>
<proteinExistence type="predicted"/>
<sequence length="509" mass="56030">MVFTTPSWVPELPIGKHPTRQDNCQADIEADPPDSIPIAEFMKNEVYGRNPIAKSRHPFTCGITGRTYSVPELFHRAEHFAKALSKRMQWQPNEGTPWDKVVAIFSLNTIDFVTTIYGVHRLSGIVTPANAAYSVDELTHQLKSSGAKALVTCTPLLETAIEASRRVGILDENVFLFDIPRAEPSSKFAHVSVEDLINEGSKLAGLDQLQWTQGQGARQTAFLCFSSGTSGLPVPPIIIQILRSKEVCAKYDLSSVRFVYCGAAPLGEETIQEVNNIYPDWTIAQAYGMTETATVVTSSSEDDVFTRGSGSLIAGAKGKIIDLEGKEITEHDKPGELLIQAPSVVLGYLNNEKATSETFVHHNDGRWIRTGDEALVTLAPSGYEHVVIVDRIKELIKVKGHQVAPAELEAHLLTHPHVFDCAVIQVPDERSGEVPKAFVVKSSSAQSLDEKKVVDNILKHVADHKASYKQLRGGVEFLDVIPKSPSGKILRRLLRDKERESRRTQGSKL</sequence>
<evidence type="ECO:0000313" key="3">
    <source>
        <dbReference type="EMBL" id="WZH49723.1"/>
    </source>
</evidence>
<dbReference type="Pfam" id="PF13193">
    <property type="entry name" value="AMP-binding_C"/>
    <property type="match status" value="1"/>
</dbReference>
<dbReference type="PANTHER" id="PTHR24096:SF422">
    <property type="entry name" value="BCDNA.GH02901"/>
    <property type="match status" value="1"/>
</dbReference>
<dbReference type="Gene3D" id="3.40.50.980">
    <property type="match status" value="1"/>
</dbReference>
<accession>A0ABZ2X9L7</accession>
<organism evidence="3 4">
    <name type="scientific">Fusarium acuminatum</name>
    <dbReference type="NCBI Taxonomy" id="5515"/>
    <lineage>
        <taxon>Eukaryota</taxon>
        <taxon>Fungi</taxon>
        <taxon>Dikarya</taxon>
        <taxon>Ascomycota</taxon>
        <taxon>Pezizomycotina</taxon>
        <taxon>Sordariomycetes</taxon>
        <taxon>Hypocreomycetidae</taxon>
        <taxon>Hypocreales</taxon>
        <taxon>Nectriaceae</taxon>
        <taxon>Fusarium</taxon>
        <taxon>Fusarium tricinctum species complex</taxon>
    </lineage>
</organism>
<gene>
    <name evidence="3" type="ORF">QYS62_010930</name>
</gene>